<evidence type="ECO:0000313" key="2">
    <source>
        <dbReference type="EMBL" id="TKC59085.1"/>
    </source>
</evidence>
<proteinExistence type="predicted"/>
<sequence>MLTFKLIAMKISTKTGIKKLCKLIIGAIFLFGLTLASCSKETESVAYSYLSIANASPTLGTYNIYLDGTKYNTSGAVAFGGVIAYSSLTAGDHTLSFTTESSSNVLTSKTVSLEDNEAYSAFLIDKGDKLEVLLVKDEMTVASTEKAFIRFINLSPDAPALDLSVSDGETLISDKAYKSASAFQAIDPKVYSFELKANGIVKALLADQTLTAGKYYTIISRGLITVGEIDQPFGAQLITNL</sequence>
<dbReference type="Proteomes" id="UP000309594">
    <property type="component" value="Unassembled WGS sequence"/>
</dbReference>
<evidence type="ECO:0000259" key="1">
    <source>
        <dbReference type="Pfam" id="PF14344"/>
    </source>
</evidence>
<dbReference type="EMBL" id="SWDX01000006">
    <property type="protein sequence ID" value="TKC59085.1"/>
    <property type="molecule type" value="Genomic_DNA"/>
</dbReference>
<evidence type="ECO:0000313" key="3">
    <source>
        <dbReference type="Proteomes" id="UP000309594"/>
    </source>
</evidence>
<accession>A0A4U1G5X9</accession>
<dbReference type="InterPro" id="IPR025510">
    <property type="entry name" value="DUF4397"/>
</dbReference>
<protein>
    <submittedName>
        <fullName evidence="2">DUF4397 domain-containing protein</fullName>
    </submittedName>
</protein>
<name>A0A4U1G5X9_9SPHI</name>
<gene>
    <name evidence="2" type="ORF">FBD94_16220</name>
</gene>
<dbReference type="Pfam" id="PF14344">
    <property type="entry name" value="DUF4397"/>
    <property type="match status" value="1"/>
</dbReference>
<feature type="domain" description="DUF4397" evidence="1">
    <location>
        <begin position="48"/>
        <end position="163"/>
    </location>
</feature>
<reference evidence="2 3" key="1">
    <citation type="submission" date="2019-04" db="EMBL/GenBank/DDBJ databases">
        <title>Pedobacter sp. RP-1-16 sp. nov., isolated from Arctic soil.</title>
        <authorList>
            <person name="Dahal R.H."/>
            <person name="Kim D.-U."/>
        </authorList>
    </citation>
    <scope>NUCLEOTIDE SEQUENCE [LARGE SCALE GENOMIC DNA]</scope>
    <source>
        <strain evidence="2 3">RP-1-16</strain>
    </source>
</reference>
<comment type="caution">
    <text evidence="2">The sequence shown here is derived from an EMBL/GenBank/DDBJ whole genome shotgun (WGS) entry which is preliminary data.</text>
</comment>
<organism evidence="2 3">
    <name type="scientific">Pedobacter hiemivivus</name>
    <dbReference type="NCBI Taxonomy" id="2530454"/>
    <lineage>
        <taxon>Bacteria</taxon>
        <taxon>Pseudomonadati</taxon>
        <taxon>Bacteroidota</taxon>
        <taxon>Sphingobacteriia</taxon>
        <taxon>Sphingobacteriales</taxon>
        <taxon>Sphingobacteriaceae</taxon>
        <taxon>Pedobacter</taxon>
    </lineage>
</organism>
<dbReference type="AlphaFoldDB" id="A0A4U1G5X9"/>